<organism evidence="2 3">
    <name type="scientific">Mycena maculata</name>
    <dbReference type="NCBI Taxonomy" id="230809"/>
    <lineage>
        <taxon>Eukaryota</taxon>
        <taxon>Fungi</taxon>
        <taxon>Dikarya</taxon>
        <taxon>Basidiomycota</taxon>
        <taxon>Agaricomycotina</taxon>
        <taxon>Agaricomycetes</taxon>
        <taxon>Agaricomycetidae</taxon>
        <taxon>Agaricales</taxon>
        <taxon>Marasmiineae</taxon>
        <taxon>Mycenaceae</taxon>
        <taxon>Mycena</taxon>
    </lineage>
</organism>
<comment type="caution">
    <text evidence="2">The sequence shown here is derived from an EMBL/GenBank/DDBJ whole genome shotgun (WGS) entry which is preliminary data.</text>
</comment>
<sequence length="152" mass="15801">MFFAQVALAGAVLLSLSSSIAGIPSAPLDAPVAVNRSPRPIDPPEIFYSGSGTAKWPNGSSVDFGPAPMLKATSTALQERQAEIACYDVGTEIADELAKSLLTTWCEAVLGAEVTGSTLYGRYNLGNGQSLLLSITADSGREICKTSNFTNA</sequence>
<name>A0AAD7J1D9_9AGAR</name>
<accession>A0AAD7J1D9</accession>
<evidence type="ECO:0000313" key="2">
    <source>
        <dbReference type="EMBL" id="KAJ7754174.1"/>
    </source>
</evidence>
<keyword evidence="3" id="KW-1185">Reference proteome</keyword>
<dbReference type="AlphaFoldDB" id="A0AAD7J1D9"/>
<evidence type="ECO:0000313" key="3">
    <source>
        <dbReference type="Proteomes" id="UP001215280"/>
    </source>
</evidence>
<dbReference type="Proteomes" id="UP001215280">
    <property type="component" value="Unassembled WGS sequence"/>
</dbReference>
<reference evidence="2" key="1">
    <citation type="submission" date="2023-03" db="EMBL/GenBank/DDBJ databases">
        <title>Massive genome expansion in bonnet fungi (Mycena s.s.) driven by repeated elements and novel gene families across ecological guilds.</title>
        <authorList>
            <consortium name="Lawrence Berkeley National Laboratory"/>
            <person name="Harder C.B."/>
            <person name="Miyauchi S."/>
            <person name="Viragh M."/>
            <person name="Kuo A."/>
            <person name="Thoen E."/>
            <person name="Andreopoulos B."/>
            <person name="Lu D."/>
            <person name="Skrede I."/>
            <person name="Drula E."/>
            <person name="Henrissat B."/>
            <person name="Morin E."/>
            <person name="Kohler A."/>
            <person name="Barry K."/>
            <person name="LaButti K."/>
            <person name="Morin E."/>
            <person name="Salamov A."/>
            <person name="Lipzen A."/>
            <person name="Mereny Z."/>
            <person name="Hegedus B."/>
            <person name="Baldrian P."/>
            <person name="Stursova M."/>
            <person name="Weitz H."/>
            <person name="Taylor A."/>
            <person name="Grigoriev I.V."/>
            <person name="Nagy L.G."/>
            <person name="Martin F."/>
            <person name="Kauserud H."/>
        </authorList>
    </citation>
    <scope>NUCLEOTIDE SEQUENCE</scope>
    <source>
        <strain evidence="2">CBHHK188m</strain>
    </source>
</reference>
<dbReference type="EMBL" id="JARJLG010000068">
    <property type="protein sequence ID" value="KAJ7754174.1"/>
    <property type="molecule type" value="Genomic_DNA"/>
</dbReference>
<feature type="chain" id="PRO_5042057023" evidence="1">
    <location>
        <begin position="23"/>
        <end position="152"/>
    </location>
</feature>
<gene>
    <name evidence="2" type="ORF">DFH07DRAFT_959878</name>
</gene>
<proteinExistence type="predicted"/>
<protein>
    <submittedName>
        <fullName evidence="2">Uncharacterized protein</fullName>
    </submittedName>
</protein>
<keyword evidence="1" id="KW-0732">Signal</keyword>
<evidence type="ECO:0000256" key="1">
    <source>
        <dbReference type="SAM" id="SignalP"/>
    </source>
</evidence>
<feature type="signal peptide" evidence="1">
    <location>
        <begin position="1"/>
        <end position="22"/>
    </location>
</feature>